<dbReference type="PIRSF" id="PIRSF017082">
    <property type="entry name" value="YflP"/>
    <property type="match status" value="1"/>
</dbReference>
<comment type="similarity">
    <text evidence="1">Belongs to the UPF0065 (bug) family.</text>
</comment>
<dbReference type="PANTHER" id="PTHR42928:SF5">
    <property type="entry name" value="BLR1237 PROTEIN"/>
    <property type="match status" value="1"/>
</dbReference>
<evidence type="ECO:0000313" key="3">
    <source>
        <dbReference type="EMBL" id="HBP29707.1"/>
    </source>
</evidence>
<proteinExistence type="inferred from homology"/>
<protein>
    <recommendedName>
        <fullName evidence="5">Tripartite tricarboxylate transporter substrate binding protein</fullName>
    </recommendedName>
</protein>
<evidence type="ECO:0000256" key="1">
    <source>
        <dbReference type="ARBA" id="ARBA00006987"/>
    </source>
</evidence>
<gene>
    <name evidence="3" type="ORF">DD666_09860</name>
</gene>
<dbReference type="PANTHER" id="PTHR42928">
    <property type="entry name" value="TRICARBOXYLATE-BINDING PROTEIN"/>
    <property type="match status" value="1"/>
</dbReference>
<evidence type="ECO:0008006" key="5">
    <source>
        <dbReference type="Google" id="ProtNLM"/>
    </source>
</evidence>
<sequence>MCNHMRRGLIVAVISTVLAWAAPAFAIDGSKPITIVVPYAGGGANDGLARLMAEGMSKELARPVIVENKGGANGIIGSSYVARARPDGNTLLLGGTGPISLNIMLRPNLQYGFDSFESVAMLFDGPLTITVPTSLGVNSMDELVAYAKKSDRPLLYGTMGPGSVTDLFGWILTKTLNAPTTAVSYKNNTASLIDLMAGRGDLSFATPISLIQHQSAGDLKILALTTDKRDPAFPDIPTVTELGYPQLKSSYWTSLHAPKGTPRKIIDQIAAAAVKTVQSDRFRKLLRDNGQTEKAGGPDALDAQLQADREHWGKVIRDNKIIIN</sequence>
<evidence type="ECO:0000256" key="2">
    <source>
        <dbReference type="SAM" id="SignalP"/>
    </source>
</evidence>
<dbReference type="InterPro" id="IPR005064">
    <property type="entry name" value="BUG"/>
</dbReference>
<reference evidence="3 4" key="1">
    <citation type="journal article" date="2018" name="Nat. Biotechnol.">
        <title>A standardized bacterial taxonomy based on genome phylogeny substantially revises the tree of life.</title>
        <authorList>
            <person name="Parks D.H."/>
            <person name="Chuvochina M."/>
            <person name="Waite D.W."/>
            <person name="Rinke C."/>
            <person name="Skarshewski A."/>
            <person name="Chaumeil P.A."/>
            <person name="Hugenholtz P."/>
        </authorList>
    </citation>
    <scope>NUCLEOTIDE SEQUENCE [LARGE SCALE GENOMIC DNA]</scope>
    <source>
        <strain evidence="3">UBA10707</strain>
    </source>
</reference>
<feature type="chain" id="PRO_5017073085" description="Tripartite tricarboxylate transporter substrate binding protein" evidence="2">
    <location>
        <begin position="27"/>
        <end position="324"/>
    </location>
</feature>
<dbReference type="InterPro" id="IPR042100">
    <property type="entry name" value="Bug_dom1"/>
</dbReference>
<dbReference type="Gene3D" id="3.40.190.10">
    <property type="entry name" value="Periplasmic binding protein-like II"/>
    <property type="match status" value="1"/>
</dbReference>
<comment type="caution">
    <text evidence="3">The sequence shown here is derived from an EMBL/GenBank/DDBJ whole genome shotgun (WGS) entry which is preliminary data.</text>
</comment>
<dbReference type="Gene3D" id="3.40.190.150">
    <property type="entry name" value="Bordetella uptake gene, domain 1"/>
    <property type="match status" value="1"/>
</dbReference>
<keyword evidence="2" id="KW-0732">Signal</keyword>
<dbReference type="Proteomes" id="UP000264036">
    <property type="component" value="Unassembled WGS sequence"/>
</dbReference>
<dbReference type="EMBL" id="DOEK01000027">
    <property type="protein sequence ID" value="HBP29707.1"/>
    <property type="molecule type" value="Genomic_DNA"/>
</dbReference>
<dbReference type="AlphaFoldDB" id="A0A356LFE2"/>
<accession>A0A356LFE2</accession>
<name>A0A356LFE2_9BURK</name>
<organism evidence="3 4">
    <name type="scientific">Advenella kashmirensis</name>
    <dbReference type="NCBI Taxonomy" id="310575"/>
    <lineage>
        <taxon>Bacteria</taxon>
        <taxon>Pseudomonadati</taxon>
        <taxon>Pseudomonadota</taxon>
        <taxon>Betaproteobacteria</taxon>
        <taxon>Burkholderiales</taxon>
        <taxon>Alcaligenaceae</taxon>
    </lineage>
</organism>
<dbReference type="Pfam" id="PF03401">
    <property type="entry name" value="TctC"/>
    <property type="match status" value="1"/>
</dbReference>
<feature type="signal peptide" evidence="2">
    <location>
        <begin position="1"/>
        <end position="26"/>
    </location>
</feature>
<dbReference type="SUPFAM" id="SSF53850">
    <property type="entry name" value="Periplasmic binding protein-like II"/>
    <property type="match status" value="1"/>
</dbReference>
<dbReference type="CDD" id="cd07012">
    <property type="entry name" value="PBP2_Bug_TTT"/>
    <property type="match status" value="1"/>
</dbReference>
<evidence type="ECO:0000313" key="4">
    <source>
        <dbReference type="Proteomes" id="UP000264036"/>
    </source>
</evidence>